<dbReference type="EMBL" id="VVIM01000007">
    <property type="protein sequence ID" value="KAB0796321.1"/>
    <property type="molecule type" value="Genomic_DNA"/>
</dbReference>
<organism evidence="10 11">
    <name type="scientific">Photinus pyralis</name>
    <name type="common">Common eastern firefly</name>
    <name type="synonym">Lampyris pyralis</name>
    <dbReference type="NCBI Taxonomy" id="7054"/>
    <lineage>
        <taxon>Eukaryota</taxon>
        <taxon>Metazoa</taxon>
        <taxon>Ecdysozoa</taxon>
        <taxon>Arthropoda</taxon>
        <taxon>Hexapoda</taxon>
        <taxon>Insecta</taxon>
        <taxon>Pterygota</taxon>
        <taxon>Neoptera</taxon>
        <taxon>Endopterygota</taxon>
        <taxon>Coleoptera</taxon>
        <taxon>Polyphaga</taxon>
        <taxon>Elateriformia</taxon>
        <taxon>Elateroidea</taxon>
        <taxon>Lampyridae</taxon>
        <taxon>Lampyrinae</taxon>
        <taxon>Photinus</taxon>
    </lineage>
</organism>
<keyword evidence="6" id="KW-0378">Hydrolase</keyword>
<comment type="similarity">
    <text evidence="3">Belongs to the HARBI1 family.</text>
</comment>
<reference evidence="10" key="2">
    <citation type="submission" date="2019-08" db="EMBL/GenBank/DDBJ databases">
        <authorList>
            <consortium name="Photinus pyralis genome working group"/>
            <person name="Fallon T.R."/>
            <person name="Sander Lower S.E."/>
            <person name="Weng J.-K."/>
        </authorList>
    </citation>
    <scope>NUCLEOTIDE SEQUENCE</scope>
    <source>
        <strain evidence="10">1611_PpyrPB1</strain>
        <tissue evidence="10">Whole body</tissue>
    </source>
</reference>
<comment type="cofactor">
    <cofactor evidence="1">
        <name>a divalent metal cation</name>
        <dbReference type="ChEBI" id="CHEBI:60240"/>
    </cofactor>
</comment>
<name>A0A5N4B6X9_PHOPY</name>
<dbReference type="PANTHER" id="PTHR22930">
    <property type="match status" value="1"/>
</dbReference>
<reference evidence="10 11" key="1">
    <citation type="journal article" date="2018" name="Elife">
        <title>Firefly genomes illuminate parallel origins of bioluminescence in beetles.</title>
        <authorList>
            <person name="Fallon T.R."/>
            <person name="Lower S.E."/>
            <person name="Chang C.H."/>
            <person name="Bessho-Uehara M."/>
            <person name="Martin G.J."/>
            <person name="Bewick A.J."/>
            <person name="Behringer M."/>
            <person name="Debat H.J."/>
            <person name="Wong I."/>
            <person name="Day J.C."/>
            <person name="Suvorov A."/>
            <person name="Silva C.J."/>
            <person name="Stanger-Hall K.F."/>
            <person name="Hall D.W."/>
            <person name="Schmitz R.J."/>
            <person name="Nelson D.R."/>
            <person name="Lewis S.M."/>
            <person name="Shigenobu S."/>
            <person name="Bybee S.M."/>
            <person name="Larracuente A.M."/>
            <person name="Oba Y."/>
            <person name="Weng J.K."/>
        </authorList>
    </citation>
    <scope>NUCLEOTIDE SEQUENCE [LARGE SCALE GENOMIC DNA]</scope>
    <source>
        <strain evidence="10">1611_PpyrPB1</strain>
        <tissue evidence="10">Whole body</tissue>
    </source>
</reference>
<dbReference type="Proteomes" id="UP000327044">
    <property type="component" value="Unassembled WGS sequence"/>
</dbReference>
<evidence type="ECO:0000259" key="8">
    <source>
        <dbReference type="Pfam" id="PF13359"/>
    </source>
</evidence>
<comment type="subcellular location">
    <subcellularLocation>
        <location evidence="2">Nucleus</location>
    </subcellularLocation>
</comment>
<dbReference type="GO" id="GO:0046872">
    <property type="term" value="F:metal ion binding"/>
    <property type="evidence" value="ECO:0007669"/>
    <property type="project" value="UniProtKB-KW"/>
</dbReference>
<dbReference type="InterPro" id="IPR027806">
    <property type="entry name" value="HARBI1_dom"/>
</dbReference>
<evidence type="ECO:0000256" key="1">
    <source>
        <dbReference type="ARBA" id="ARBA00001968"/>
    </source>
</evidence>
<evidence type="ECO:0000256" key="4">
    <source>
        <dbReference type="ARBA" id="ARBA00022722"/>
    </source>
</evidence>
<comment type="caution">
    <text evidence="10">The sequence shown here is derived from an EMBL/GenBank/DDBJ whole genome shotgun (WGS) entry which is preliminary data.</text>
</comment>
<accession>A0A5N4B6X9</accession>
<evidence type="ECO:0000256" key="3">
    <source>
        <dbReference type="ARBA" id="ARBA00006958"/>
    </source>
</evidence>
<dbReference type="Pfam" id="PF13359">
    <property type="entry name" value="DDE_Tnp_4"/>
    <property type="match status" value="1"/>
</dbReference>
<dbReference type="GO" id="GO:0004518">
    <property type="term" value="F:nuclease activity"/>
    <property type="evidence" value="ECO:0007669"/>
    <property type="project" value="UniProtKB-KW"/>
</dbReference>
<keyword evidence="7" id="KW-0539">Nucleus</keyword>
<dbReference type="GO" id="GO:0016787">
    <property type="term" value="F:hydrolase activity"/>
    <property type="evidence" value="ECO:0007669"/>
    <property type="project" value="UniProtKB-KW"/>
</dbReference>
<dbReference type="AlphaFoldDB" id="A0A5N4B6X9"/>
<protein>
    <recommendedName>
        <fullName evidence="8">DDE Tnp4 domain-containing protein</fullName>
    </recommendedName>
</protein>
<evidence type="ECO:0000313" key="9">
    <source>
        <dbReference type="EMBL" id="KAB0796321.1"/>
    </source>
</evidence>
<gene>
    <name evidence="10" type="ORF">PPYR_02284</name>
    <name evidence="9" type="ORF">PPYR_10382</name>
</gene>
<evidence type="ECO:0000313" key="11">
    <source>
        <dbReference type="Proteomes" id="UP000327044"/>
    </source>
</evidence>
<evidence type="ECO:0000313" key="10">
    <source>
        <dbReference type="EMBL" id="KAB0805314.1"/>
    </source>
</evidence>
<dbReference type="GO" id="GO:0005634">
    <property type="term" value="C:nucleus"/>
    <property type="evidence" value="ECO:0007669"/>
    <property type="project" value="UniProtKB-SubCell"/>
</dbReference>
<keyword evidence="5" id="KW-0479">Metal-binding</keyword>
<evidence type="ECO:0000256" key="6">
    <source>
        <dbReference type="ARBA" id="ARBA00022801"/>
    </source>
</evidence>
<sequence>MKFMPVPSQEDFRKIAIDFYEIWNFPNCVGALDGKHIRMHCPNNSGSMYFNYKGFFSIVLQALVDANYKFINIDVGGYGKQSDGGTFQASALYKKLTTQTLNLPGDTAFPNSDLIMPHVIIADEAYPLMKHLLKPYRKQELNADKEYFNKRLSCARRTVECAFGILRSKWQILDKPILTHPGHADNIIKAICILHNVIIDKEGIEHNLKETQFVFQNENRQAPAGRLNNEAKVVRDNFKAYLCNNP</sequence>
<evidence type="ECO:0000256" key="7">
    <source>
        <dbReference type="ARBA" id="ARBA00023242"/>
    </source>
</evidence>
<keyword evidence="11" id="KW-1185">Reference proteome</keyword>
<feature type="domain" description="DDE Tnp4" evidence="8">
    <location>
        <begin position="32"/>
        <end position="196"/>
    </location>
</feature>
<evidence type="ECO:0000256" key="5">
    <source>
        <dbReference type="ARBA" id="ARBA00022723"/>
    </source>
</evidence>
<proteinExistence type="inferred from homology"/>
<dbReference type="PANTHER" id="PTHR22930:SF269">
    <property type="entry name" value="NUCLEASE HARBI1-LIKE PROTEIN"/>
    <property type="match status" value="1"/>
</dbReference>
<dbReference type="InParanoid" id="A0A5N4B6X9"/>
<keyword evidence="4" id="KW-0540">Nuclease</keyword>
<evidence type="ECO:0000256" key="2">
    <source>
        <dbReference type="ARBA" id="ARBA00004123"/>
    </source>
</evidence>
<dbReference type="EMBL" id="VVIM01000001">
    <property type="protein sequence ID" value="KAB0805314.1"/>
    <property type="molecule type" value="Genomic_DNA"/>
</dbReference>
<dbReference type="InterPro" id="IPR045249">
    <property type="entry name" value="HARBI1-like"/>
</dbReference>